<dbReference type="InterPro" id="IPR000884">
    <property type="entry name" value="TSP1_rpt"/>
</dbReference>
<comment type="caution">
    <text evidence="4">The sequence shown here is derived from an EMBL/GenBank/DDBJ whole genome shotgun (WGS) entry which is preliminary data.</text>
</comment>
<dbReference type="PROSITE" id="PS50092">
    <property type="entry name" value="TSP1"/>
    <property type="match status" value="1"/>
</dbReference>
<evidence type="ECO:0000256" key="2">
    <source>
        <dbReference type="ARBA" id="ARBA00023157"/>
    </source>
</evidence>
<feature type="chain" id="PRO_5029889368" description="C9" evidence="3">
    <location>
        <begin position="21"/>
        <end position="169"/>
    </location>
</feature>
<dbReference type="PRINTS" id="PR01705">
    <property type="entry name" value="TSP1REPEAT"/>
</dbReference>
<organism evidence="4 5">
    <name type="scientific">Bugula neritina</name>
    <name type="common">Brown bryozoan</name>
    <name type="synonym">Sertularia neritina</name>
    <dbReference type="NCBI Taxonomy" id="10212"/>
    <lineage>
        <taxon>Eukaryota</taxon>
        <taxon>Metazoa</taxon>
        <taxon>Spiralia</taxon>
        <taxon>Lophotrochozoa</taxon>
        <taxon>Bryozoa</taxon>
        <taxon>Gymnolaemata</taxon>
        <taxon>Cheilostomatida</taxon>
        <taxon>Flustrina</taxon>
        <taxon>Buguloidea</taxon>
        <taxon>Bugulidae</taxon>
        <taxon>Bugula</taxon>
    </lineage>
</organism>
<feature type="signal peptide" evidence="3">
    <location>
        <begin position="1"/>
        <end position="20"/>
    </location>
</feature>
<evidence type="ECO:0000313" key="4">
    <source>
        <dbReference type="EMBL" id="KAF6034803.1"/>
    </source>
</evidence>
<sequence>MDRKVLIVLLLAGIIGCIAAAGYYGNPGGYHRGSHGKSYRRWGSWSSWSRCSRTCGGGTQSRARRCITGYGYPHGGSRGCYGRSYETRRCNTGCCPVDGGWSYWSNWSGRHHSRVQTRTRTCSRPYPKMWRKILQRTHQTNQILWILLSTFQRCSLKVISLKRNMVEFP</sequence>
<dbReference type="EMBL" id="VXIV02000994">
    <property type="protein sequence ID" value="KAF6034803.1"/>
    <property type="molecule type" value="Genomic_DNA"/>
</dbReference>
<dbReference type="AlphaFoldDB" id="A0A7J7K984"/>
<evidence type="ECO:0000313" key="5">
    <source>
        <dbReference type="Proteomes" id="UP000593567"/>
    </source>
</evidence>
<dbReference type="Pfam" id="PF00090">
    <property type="entry name" value="TSP_1"/>
    <property type="match status" value="1"/>
</dbReference>
<accession>A0A7J7K984</accession>
<keyword evidence="3" id="KW-0732">Signal</keyword>
<proteinExistence type="predicted"/>
<keyword evidence="1" id="KW-0677">Repeat</keyword>
<dbReference type="PROSITE" id="PS51257">
    <property type="entry name" value="PROKAR_LIPOPROTEIN"/>
    <property type="match status" value="1"/>
</dbReference>
<dbReference type="SUPFAM" id="SSF82895">
    <property type="entry name" value="TSP-1 type 1 repeat"/>
    <property type="match status" value="1"/>
</dbReference>
<dbReference type="InterPro" id="IPR052065">
    <property type="entry name" value="Compl_asym_regulator"/>
</dbReference>
<dbReference type="SMART" id="SM00209">
    <property type="entry name" value="TSP1"/>
    <property type="match status" value="1"/>
</dbReference>
<evidence type="ECO:0000256" key="3">
    <source>
        <dbReference type="SAM" id="SignalP"/>
    </source>
</evidence>
<dbReference type="Gene3D" id="2.20.100.10">
    <property type="entry name" value="Thrombospondin type-1 (TSP1) repeat"/>
    <property type="match status" value="2"/>
</dbReference>
<dbReference type="Proteomes" id="UP000593567">
    <property type="component" value="Unassembled WGS sequence"/>
</dbReference>
<name>A0A7J7K984_BUGNE</name>
<evidence type="ECO:0008006" key="6">
    <source>
        <dbReference type="Google" id="ProtNLM"/>
    </source>
</evidence>
<evidence type="ECO:0000256" key="1">
    <source>
        <dbReference type="ARBA" id="ARBA00022737"/>
    </source>
</evidence>
<dbReference type="InterPro" id="IPR036383">
    <property type="entry name" value="TSP1_rpt_sf"/>
</dbReference>
<keyword evidence="2" id="KW-1015">Disulfide bond</keyword>
<gene>
    <name evidence="4" type="ORF">EB796_006881</name>
</gene>
<protein>
    <recommendedName>
        <fullName evidence="6">C9</fullName>
    </recommendedName>
</protein>
<reference evidence="4" key="1">
    <citation type="submission" date="2020-06" db="EMBL/GenBank/DDBJ databases">
        <title>Draft genome of Bugula neritina, a colonial animal packing powerful symbionts and potential medicines.</title>
        <authorList>
            <person name="Rayko M."/>
        </authorList>
    </citation>
    <scope>NUCLEOTIDE SEQUENCE [LARGE SCALE GENOMIC DNA]</scope>
    <source>
        <strain evidence="4">Kwan_BN1</strain>
    </source>
</reference>
<dbReference type="PANTHER" id="PTHR22906">
    <property type="entry name" value="PROPERDIN"/>
    <property type="match status" value="1"/>
</dbReference>
<keyword evidence="5" id="KW-1185">Reference proteome</keyword>